<dbReference type="GO" id="GO:0055088">
    <property type="term" value="P:lipid homeostasis"/>
    <property type="evidence" value="ECO:0007669"/>
    <property type="project" value="TreeGrafter"/>
</dbReference>
<dbReference type="Proteomes" id="UP000694891">
    <property type="component" value="Unplaced"/>
</dbReference>
<dbReference type="InterPro" id="IPR016035">
    <property type="entry name" value="Acyl_Trfase/lysoPLipase"/>
</dbReference>
<evidence type="ECO:0000259" key="7">
    <source>
        <dbReference type="PROSITE" id="PS51635"/>
    </source>
</evidence>
<dbReference type="OrthoDB" id="197155at2759"/>
<dbReference type="GeneTree" id="ENSGT00940000155662"/>
<reference evidence="10" key="2">
    <citation type="submission" date="2025-04" db="UniProtKB">
        <authorList>
            <consortium name="RefSeq"/>
        </authorList>
    </citation>
    <scope>IDENTIFICATION</scope>
</reference>
<proteinExistence type="predicted"/>
<dbReference type="InterPro" id="IPR033562">
    <property type="entry name" value="PLPL"/>
</dbReference>
<protein>
    <recommendedName>
        <fullName evidence="1">triacylglycerol lipase</fullName>
        <ecNumber evidence="1">3.1.1.3</ecNumber>
    </recommendedName>
</protein>
<dbReference type="GO" id="GO:0016020">
    <property type="term" value="C:membrane"/>
    <property type="evidence" value="ECO:0007669"/>
    <property type="project" value="TreeGrafter"/>
</dbReference>
<keyword evidence="2 4" id="KW-0378">Hydrolase</keyword>
<dbReference type="GO" id="GO:0005737">
    <property type="term" value="C:cytoplasm"/>
    <property type="evidence" value="ECO:0007669"/>
    <property type="project" value="TreeGrafter"/>
</dbReference>
<feature type="short sequence motif" description="GXGXXG" evidence="4">
    <location>
        <begin position="14"/>
        <end position="19"/>
    </location>
</feature>
<accession>A0A3B5BJU1</accession>
<evidence type="ECO:0000256" key="5">
    <source>
        <dbReference type="SAM" id="MobiDB-lite"/>
    </source>
</evidence>
<dbReference type="AlphaFoldDB" id="A0A3B5BJU1"/>
<gene>
    <name evidence="10" type="primary">LOC103366505</name>
</gene>
<keyword evidence="4" id="KW-0442">Lipid degradation</keyword>
<feature type="compositionally biased region" description="Basic and acidic residues" evidence="5">
    <location>
        <begin position="393"/>
        <end position="407"/>
    </location>
</feature>
<feature type="region of interest" description="Disordered" evidence="5">
    <location>
        <begin position="278"/>
        <end position="305"/>
    </location>
</feature>
<dbReference type="GeneID" id="103366505"/>
<feature type="transmembrane region" description="Helical" evidence="6">
    <location>
        <begin position="43"/>
        <end position="62"/>
    </location>
</feature>
<feature type="domain" description="PNPLA" evidence="7">
    <location>
        <begin position="10"/>
        <end position="179"/>
    </location>
</feature>
<keyword evidence="6" id="KW-1133">Transmembrane helix</keyword>
<dbReference type="Gene3D" id="3.40.1090.10">
    <property type="entry name" value="Cytosolic phospholipase A2 catalytic domain"/>
    <property type="match status" value="2"/>
</dbReference>
<dbReference type="PROSITE" id="PS51635">
    <property type="entry name" value="PNPLA"/>
    <property type="match status" value="1"/>
</dbReference>
<evidence type="ECO:0000313" key="9">
    <source>
        <dbReference type="Proteomes" id="UP000694891"/>
    </source>
</evidence>
<feature type="active site" description="Proton acceptor" evidence="4">
    <location>
        <position position="166"/>
    </location>
</feature>
<name>A0A3B5BJU1_9TELE</name>
<feature type="region of interest" description="Disordered" evidence="5">
    <location>
        <begin position="392"/>
        <end position="415"/>
    </location>
</feature>
<keyword evidence="6" id="KW-0472">Membrane</keyword>
<reference evidence="8" key="1">
    <citation type="submission" date="2023-09" db="UniProtKB">
        <authorList>
            <consortium name="Ensembl"/>
        </authorList>
    </citation>
    <scope>IDENTIFICATION</scope>
</reference>
<keyword evidence="6" id="KW-0812">Transmembrane</keyword>
<feature type="short sequence motif" description="DGA/G" evidence="4">
    <location>
        <begin position="166"/>
        <end position="168"/>
    </location>
</feature>
<evidence type="ECO:0000256" key="1">
    <source>
        <dbReference type="ARBA" id="ARBA00013279"/>
    </source>
</evidence>
<dbReference type="Ensembl" id="ENSSPAT00000028226.1">
    <property type="protein sequence ID" value="ENSSPAP00000027772.1"/>
    <property type="gene ID" value="ENSSPAG00000020946.1"/>
</dbReference>
<evidence type="ECO:0000313" key="8">
    <source>
        <dbReference type="Ensembl" id="ENSSPAP00000027772.1"/>
    </source>
</evidence>
<dbReference type="PANTHER" id="PTHR12406:SF22">
    <property type="entry name" value="1-ACYLGLYCEROL-3-PHOSPHATE O-ACYLTRANSFERASE PNPLA3"/>
    <property type="match status" value="1"/>
</dbReference>
<dbReference type="FunFam" id="3.40.1090.10:FF:000003">
    <property type="entry name" value="Patatin-like phospholipase domain-containing protein 2"/>
    <property type="match status" value="1"/>
</dbReference>
<dbReference type="GO" id="GO:0004806">
    <property type="term" value="F:triacylglycerol lipase activity"/>
    <property type="evidence" value="ECO:0007669"/>
    <property type="project" value="UniProtKB-EC"/>
</dbReference>
<feature type="transmembrane region" description="Helical" evidence="6">
    <location>
        <begin position="12"/>
        <end position="31"/>
    </location>
</feature>
<feature type="region of interest" description="Disordered" evidence="5">
    <location>
        <begin position="451"/>
        <end position="480"/>
    </location>
</feature>
<feature type="short sequence motif" description="GXSXG" evidence="4">
    <location>
        <begin position="45"/>
        <end position="49"/>
    </location>
</feature>
<keyword evidence="3 4" id="KW-0443">Lipid metabolism</keyword>
<dbReference type="PANTHER" id="PTHR12406">
    <property type="entry name" value="CALCIUM-INDEPENDENT PHOSPHOLIPASE A2 IPLA2 -RELATED"/>
    <property type="match status" value="1"/>
</dbReference>
<dbReference type="Pfam" id="PF01734">
    <property type="entry name" value="Patatin"/>
    <property type="match status" value="1"/>
</dbReference>
<dbReference type="PROSITE" id="PS51257">
    <property type="entry name" value="PROKAR_LIPOPROTEIN"/>
    <property type="match status" value="1"/>
</dbReference>
<dbReference type="EC" id="3.1.1.3" evidence="1"/>
<evidence type="ECO:0000256" key="6">
    <source>
        <dbReference type="SAM" id="Phobius"/>
    </source>
</evidence>
<dbReference type="SUPFAM" id="SSF52151">
    <property type="entry name" value="FabD/lysophospholipase-like"/>
    <property type="match status" value="1"/>
</dbReference>
<evidence type="ECO:0000256" key="2">
    <source>
        <dbReference type="ARBA" id="ARBA00022801"/>
    </source>
</evidence>
<sequence length="516" mass="56517">MFDLKKDWSISFAGCGFMGIYYVGAVSCILERFPRFILGASKIYGSSAGALTAAILTLGIPIDKCCSDLMFMAKEARKYRLGPLNPAYNLMQIVQDSLLANLPDDAHVRASGKLCVSLTRVPDGKNLIVSEFSSREELIEALICSCFVPLYCGVIPPTYRGVHYVDGAVSDNLPRCQLNNTATFSAYAGESDICPRGSILNFHEVRFNNVSIQVNSENVYRVTSTFFPPAPEAMAEICHNGYMDALHFLKDNNLINRDCPLRSLETQASKPACCALEKEPANAEESDKDTQQSGAKPSQEDHQWLDPKLIENLPISIQKVLCEACRETHPAAGLLSHMTGYLPKKVTSYLQNPRTLPVESARSLAQRLVGWIPDVPKDLSWFYGRVGDGNKQALKDNMGKSDSESPLRRSKSLPSGLNLWNERKEDINCSPVSPDATPTSSNILTWKTCSTLDLTPPPTPPTSTNSKFDEATVKSPPSAGGGWALGRAVGWLRNIASEQTSNLKKTDESASFTGFK</sequence>
<dbReference type="STRING" id="144197.ENSSPAP00000027772"/>
<dbReference type="GO" id="GO:0005811">
    <property type="term" value="C:lipid droplet"/>
    <property type="evidence" value="ECO:0007669"/>
    <property type="project" value="TreeGrafter"/>
</dbReference>
<dbReference type="GO" id="GO:0019433">
    <property type="term" value="P:triglyceride catabolic process"/>
    <property type="evidence" value="ECO:0007669"/>
    <property type="project" value="TreeGrafter"/>
</dbReference>
<organism evidence="8">
    <name type="scientific">Stegastes partitus</name>
    <name type="common">bicolor damselfish</name>
    <dbReference type="NCBI Taxonomy" id="144197"/>
    <lineage>
        <taxon>Eukaryota</taxon>
        <taxon>Metazoa</taxon>
        <taxon>Chordata</taxon>
        <taxon>Craniata</taxon>
        <taxon>Vertebrata</taxon>
        <taxon>Euteleostomi</taxon>
        <taxon>Actinopterygii</taxon>
        <taxon>Neopterygii</taxon>
        <taxon>Teleostei</taxon>
        <taxon>Neoteleostei</taxon>
        <taxon>Acanthomorphata</taxon>
        <taxon>Ovalentaria</taxon>
        <taxon>Pomacentridae</taxon>
        <taxon>Stegastes</taxon>
    </lineage>
</organism>
<dbReference type="RefSeq" id="XP_008292477.1">
    <property type="nucleotide sequence ID" value="XM_008294255.1"/>
</dbReference>
<dbReference type="InterPro" id="IPR002641">
    <property type="entry name" value="PNPLA_dom"/>
</dbReference>
<evidence type="ECO:0000256" key="4">
    <source>
        <dbReference type="PROSITE-ProRule" id="PRU01161"/>
    </source>
</evidence>
<evidence type="ECO:0000313" key="10">
    <source>
        <dbReference type="RefSeq" id="XP_008292477.1"/>
    </source>
</evidence>
<evidence type="ECO:0000256" key="3">
    <source>
        <dbReference type="ARBA" id="ARBA00023098"/>
    </source>
</evidence>
<feature type="active site" description="Nucleophile" evidence="4">
    <location>
        <position position="47"/>
    </location>
</feature>
<keyword evidence="9" id="KW-1185">Reference proteome</keyword>